<gene>
    <name evidence="2" type="ORF">TNIN_204981</name>
</gene>
<dbReference type="OrthoDB" id="10609393at2759"/>
<proteinExistence type="predicted"/>
<evidence type="ECO:0000256" key="1">
    <source>
        <dbReference type="SAM" id="MobiDB-lite"/>
    </source>
</evidence>
<dbReference type="Proteomes" id="UP000886998">
    <property type="component" value="Unassembled WGS sequence"/>
</dbReference>
<feature type="region of interest" description="Disordered" evidence="1">
    <location>
        <begin position="1"/>
        <end position="76"/>
    </location>
</feature>
<name>A0A8X6YSS9_9ARAC</name>
<dbReference type="EMBL" id="BMAV01021642">
    <property type="protein sequence ID" value="GFY75827.1"/>
    <property type="molecule type" value="Genomic_DNA"/>
</dbReference>
<evidence type="ECO:0000313" key="3">
    <source>
        <dbReference type="Proteomes" id="UP000886998"/>
    </source>
</evidence>
<dbReference type="AlphaFoldDB" id="A0A8X6YSS9"/>
<evidence type="ECO:0000313" key="2">
    <source>
        <dbReference type="EMBL" id="GFY75827.1"/>
    </source>
</evidence>
<sequence>MGQGIVLLRHKKSKPTHTEPRNKRGTEAETKAKSSTGIKLLKFLSYQKQQRIRGPPPKPGAATQGGEEGPYATGETADCLAGDPSLSIVDDFGPGGPKGTVYRMCRYNDSFATVDAPYDGYLTRG</sequence>
<protein>
    <submittedName>
        <fullName evidence="2">Uncharacterized protein</fullName>
    </submittedName>
</protein>
<feature type="compositionally biased region" description="Basic and acidic residues" evidence="1">
    <location>
        <begin position="16"/>
        <end position="32"/>
    </location>
</feature>
<comment type="caution">
    <text evidence="2">The sequence shown here is derived from an EMBL/GenBank/DDBJ whole genome shotgun (WGS) entry which is preliminary data.</text>
</comment>
<reference evidence="2" key="1">
    <citation type="submission" date="2020-08" db="EMBL/GenBank/DDBJ databases">
        <title>Multicomponent nature underlies the extraordinary mechanical properties of spider dragline silk.</title>
        <authorList>
            <person name="Kono N."/>
            <person name="Nakamura H."/>
            <person name="Mori M."/>
            <person name="Yoshida Y."/>
            <person name="Ohtoshi R."/>
            <person name="Malay A.D."/>
            <person name="Moran D.A.P."/>
            <person name="Tomita M."/>
            <person name="Numata K."/>
            <person name="Arakawa K."/>
        </authorList>
    </citation>
    <scope>NUCLEOTIDE SEQUENCE</scope>
</reference>
<accession>A0A8X6YSS9</accession>
<organism evidence="2 3">
    <name type="scientific">Trichonephila inaurata madagascariensis</name>
    <dbReference type="NCBI Taxonomy" id="2747483"/>
    <lineage>
        <taxon>Eukaryota</taxon>
        <taxon>Metazoa</taxon>
        <taxon>Ecdysozoa</taxon>
        <taxon>Arthropoda</taxon>
        <taxon>Chelicerata</taxon>
        <taxon>Arachnida</taxon>
        <taxon>Araneae</taxon>
        <taxon>Araneomorphae</taxon>
        <taxon>Entelegynae</taxon>
        <taxon>Araneoidea</taxon>
        <taxon>Nephilidae</taxon>
        <taxon>Trichonephila</taxon>
        <taxon>Trichonephila inaurata</taxon>
    </lineage>
</organism>
<keyword evidence="3" id="KW-1185">Reference proteome</keyword>